<organism evidence="4 5">
    <name type="scientific">Cotesia glomerata</name>
    <name type="common">Lepidopteran parasitic wasp</name>
    <name type="synonym">Apanteles glomeratus</name>
    <dbReference type="NCBI Taxonomy" id="32391"/>
    <lineage>
        <taxon>Eukaryota</taxon>
        <taxon>Metazoa</taxon>
        <taxon>Ecdysozoa</taxon>
        <taxon>Arthropoda</taxon>
        <taxon>Hexapoda</taxon>
        <taxon>Insecta</taxon>
        <taxon>Pterygota</taxon>
        <taxon>Neoptera</taxon>
        <taxon>Endopterygota</taxon>
        <taxon>Hymenoptera</taxon>
        <taxon>Apocrita</taxon>
        <taxon>Ichneumonoidea</taxon>
        <taxon>Braconidae</taxon>
        <taxon>Microgastrinae</taxon>
        <taxon>Cotesia</taxon>
    </lineage>
</organism>
<keyword evidence="5" id="KW-1185">Reference proteome</keyword>
<dbReference type="Gene3D" id="3.30.710.10">
    <property type="entry name" value="Potassium Channel Kv1.1, Chain A"/>
    <property type="match status" value="2"/>
</dbReference>
<dbReference type="SUPFAM" id="SSF81382">
    <property type="entry name" value="Skp1 dimerisation domain-like"/>
    <property type="match status" value="2"/>
</dbReference>
<dbReference type="InterPro" id="IPR016073">
    <property type="entry name" value="Skp1_comp_POZ"/>
</dbReference>
<dbReference type="Pfam" id="PF03931">
    <property type="entry name" value="Skp1_POZ"/>
    <property type="match status" value="2"/>
</dbReference>
<comment type="similarity">
    <text evidence="1">Belongs to the SKP1 family.</text>
</comment>
<dbReference type="InterPro" id="IPR036296">
    <property type="entry name" value="SKP1-like_dim_sf"/>
</dbReference>
<protein>
    <recommendedName>
        <fullName evidence="3">SKP1 component POZ domain-containing protein</fullName>
    </recommendedName>
</protein>
<dbReference type="EMBL" id="JAHXZJ010002982">
    <property type="protein sequence ID" value="KAH0534783.1"/>
    <property type="molecule type" value="Genomic_DNA"/>
</dbReference>
<keyword evidence="2" id="KW-0833">Ubl conjugation pathway</keyword>
<feature type="domain" description="SKP1 component POZ" evidence="3">
    <location>
        <begin position="5"/>
        <end position="67"/>
    </location>
</feature>
<comment type="caution">
    <text evidence="4">The sequence shown here is derived from an EMBL/GenBank/DDBJ whole genome shotgun (WGS) entry which is preliminary data.</text>
</comment>
<dbReference type="InterPro" id="IPR001232">
    <property type="entry name" value="SKP1-like"/>
</dbReference>
<dbReference type="SMART" id="SM00512">
    <property type="entry name" value="Skp1"/>
    <property type="match status" value="2"/>
</dbReference>
<dbReference type="InterPro" id="IPR016897">
    <property type="entry name" value="SKP1"/>
</dbReference>
<evidence type="ECO:0000313" key="4">
    <source>
        <dbReference type="EMBL" id="KAH0534783.1"/>
    </source>
</evidence>
<dbReference type="Proteomes" id="UP000826195">
    <property type="component" value="Unassembled WGS sequence"/>
</dbReference>
<dbReference type="PANTHER" id="PTHR11165">
    <property type="entry name" value="SKP1"/>
    <property type="match status" value="1"/>
</dbReference>
<gene>
    <name evidence="4" type="ORF">KQX54_008374</name>
</gene>
<evidence type="ECO:0000256" key="2">
    <source>
        <dbReference type="ARBA" id="ARBA00022786"/>
    </source>
</evidence>
<dbReference type="SUPFAM" id="SSF54695">
    <property type="entry name" value="POZ domain"/>
    <property type="match status" value="2"/>
</dbReference>
<evidence type="ECO:0000256" key="1">
    <source>
        <dbReference type="ARBA" id="ARBA00009993"/>
    </source>
</evidence>
<evidence type="ECO:0000259" key="3">
    <source>
        <dbReference type="Pfam" id="PF03931"/>
    </source>
</evidence>
<dbReference type="InterPro" id="IPR011333">
    <property type="entry name" value="SKP1/BTB/POZ_sf"/>
</dbReference>
<sequence length="307" mass="35628">MIVTKVKLLSSDGQIFEVDIETVKMSTYVMNRLQKVRYEEVVMVHPPKPIAGAILEKVIQWMEYHKNDPVPPKKDDFEAPSMDVPDWDLEFFDVDPVTFLGIIRIATCLEIKALEDVAAKIMATKLTEKTARYLEVNVRFEFSKSLRVRSSKLNMIVTKVKLLSSDGQIFELDIETVKMSTYIMKRLLRVRFEEVVMVPLPEPIAGAILQKVIQWMEYHKNDPTPLRRKFKVPSMMNVSDWDLQFLDVDFHTYIHIFRIAVCLEIKALEDVAKKIINKKYAESTRKEVIDGIRLKSVRKSLAEVGEY</sequence>
<reference evidence="4 5" key="1">
    <citation type="journal article" date="2021" name="J. Hered.">
        <title>A chromosome-level genome assembly of the parasitoid wasp, Cotesia glomerata (Hymenoptera: Braconidae).</title>
        <authorList>
            <person name="Pinto B.J."/>
            <person name="Weis J.J."/>
            <person name="Gamble T."/>
            <person name="Ode P.J."/>
            <person name="Paul R."/>
            <person name="Zaspel J.M."/>
        </authorList>
    </citation>
    <scope>NUCLEOTIDE SEQUENCE [LARGE SCALE GENOMIC DNA]</scope>
    <source>
        <strain evidence="4">CgM1</strain>
    </source>
</reference>
<feature type="domain" description="SKP1 component POZ" evidence="3">
    <location>
        <begin position="159"/>
        <end position="221"/>
    </location>
</feature>
<name>A0AAV7HVJ8_COTGL</name>
<dbReference type="AlphaFoldDB" id="A0AAV7HVJ8"/>
<dbReference type="GO" id="GO:0006511">
    <property type="term" value="P:ubiquitin-dependent protein catabolic process"/>
    <property type="evidence" value="ECO:0007669"/>
    <property type="project" value="InterPro"/>
</dbReference>
<accession>A0AAV7HVJ8</accession>
<dbReference type="FunFam" id="3.30.710.10:FF:000124">
    <property type="entry name" value="Protein CBG09126"/>
    <property type="match status" value="2"/>
</dbReference>
<evidence type="ECO:0000313" key="5">
    <source>
        <dbReference type="Proteomes" id="UP000826195"/>
    </source>
</evidence>
<proteinExistence type="inferred from homology"/>